<keyword evidence="1" id="KW-0472">Membrane</keyword>
<evidence type="ECO:0000313" key="3">
    <source>
        <dbReference type="Proteomes" id="UP001162972"/>
    </source>
</evidence>
<gene>
    <name evidence="2" type="ORF">OIU84_025923</name>
</gene>
<sequence length="101" mass="11678">MVPTQPMNRIHKLKPKQLSSLSLCRRSSLVLLFFLCLRFIICSFANLFGRNRCLLLFFFFLFTVLNTQLLNESSSICSILTLRFLSLILSHLFNSLLEGFA</sequence>
<dbReference type="EMBL" id="JAPFFJ010000006">
    <property type="protein sequence ID" value="KAJ6425243.1"/>
    <property type="molecule type" value="Genomic_DNA"/>
</dbReference>
<dbReference type="AlphaFoldDB" id="A0AAD6KKR7"/>
<keyword evidence="3" id="KW-1185">Reference proteome</keyword>
<accession>A0AAD6KKR7</accession>
<evidence type="ECO:0000313" key="2">
    <source>
        <dbReference type="EMBL" id="KAJ6425243.1"/>
    </source>
</evidence>
<dbReference type="Proteomes" id="UP001162972">
    <property type="component" value="Chromosome 16"/>
</dbReference>
<name>A0AAD6KKR7_9ROSI</name>
<feature type="non-terminal residue" evidence="2">
    <location>
        <position position="101"/>
    </location>
</feature>
<feature type="transmembrane region" description="Helical" evidence="1">
    <location>
        <begin position="77"/>
        <end position="97"/>
    </location>
</feature>
<evidence type="ECO:0000256" key="1">
    <source>
        <dbReference type="SAM" id="Phobius"/>
    </source>
</evidence>
<keyword evidence="1" id="KW-1133">Transmembrane helix</keyword>
<feature type="transmembrane region" description="Helical" evidence="1">
    <location>
        <begin position="29"/>
        <end position="48"/>
    </location>
</feature>
<comment type="caution">
    <text evidence="2">The sequence shown here is derived from an EMBL/GenBank/DDBJ whole genome shotgun (WGS) entry which is preliminary data.</text>
</comment>
<feature type="transmembrane region" description="Helical" evidence="1">
    <location>
        <begin position="54"/>
        <end position="70"/>
    </location>
</feature>
<keyword evidence="1" id="KW-0812">Transmembrane</keyword>
<reference evidence="2 3" key="1">
    <citation type="journal article" date="2023" name="Int. J. Mol. Sci.">
        <title>De Novo Assembly and Annotation of 11 Diverse Shrub Willow (Salix) Genomes Reveals Novel Gene Organization in Sex-Linked Regions.</title>
        <authorList>
            <person name="Hyden B."/>
            <person name="Feng K."/>
            <person name="Yates T.B."/>
            <person name="Jawdy S."/>
            <person name="Cereghino C."/>
            <person name="Smart L.B."/>
            <person name="Muchero W."/>
        </authorList>
    </citation>
    <scope>NUCLEOTIDE SEQUENCE [LARGE SCALE GENOMIC DNA]</scope>
    <source>
        <tissue evidence="2">Shoot tip</tissue>
    </source>
</reference>
<proteinExistence type="predicted"/>
<protein>
    <submittedName>
        <fullName evidence="2">Uncharacterized protein</fullName>
    </submittedName>
</protein>
<organism evidence="2 3">
    <name type="scientific">Salix udensis</name>
    <dbReference type="NCBI Taxonomy" id="889485"/>
    <lineage>
        <taxon>Eukaryota</taxon>
        <taxon>Viridiplantae</taxon>
        <taxon>Streptophyta</taxon>
        <taxon>Embryophyta</taxon>
        <taxon>Tracheophyta</taxon>
        <taxon>Spermatophyta</taxon>
        <taxon>Magnoliopsida</taxon>
        <taxon>eudicotyledons</taxon>
        <taxon>Gunneridae</taxon>
        <taxon>Pentapetalae</taxon>
        <taxon>rosids</taxon>
        <taxon>fabids</taxon>
        <taxon>Malpighiales</taxon>
        <taxon>Salicaceae</taxon>
        <taxon>Saliceae</taxon>
        <taxon>Salix</taxon>
    </lineage>
</organism>